<accession>A0A816BJT1</accession>
<dbReference type="PANTHER" id="PTHR12843:SF5">
    <property type="entry name" value="EEF1A LYSINE METHYLTRANSFERASE 2"/>
    <property type="match status" value="1"/>
</dbReference>
<dbReference type="EMBL" id="CAJNOR010007035">
    <property type="protein sequence ID" value="CAF1609185.1"/>
    <property type="molecule type" value="Genomic_DNA"/>
</dbReference>
<protein>
    <recommendedName>
        <fullName evidence="5">Protein-lysine N-methyltransferase XAT740_LOCUS48688</fullName>
        <ecNumber evidence="5">2.1.1.-</ecNumber>
    </recommendedName>
</protein>
<comment type="similarity">
    <text evidence="5">Belongs to the class I-like SAM-binding methyltransferase superfamily. EFM4 family.</text>
</comment>
<dbReference type="Gene3D" id="3.40.50.150">
    <property type="entry name" value="Vaccinia Virus protein VP39"/>
    <property type="match status" value="1"/>
</dbReference>
<reference evidence="7" key="1">
    <citation type="submission" date="2021-02" db="EMBL/GenBank/DDBJ databases">
        <authorList>
            <person name="Nowell W R."/>
        </authorList>
    </citation>
    <scope>NUCLEOTIDE SEQUENCE</scope>
</reference>
<feature type="domain" description="Methyltransferase" evidence="6">
    <location>
        <begin position="160"/>
        <end position="282"/>
    </location>
</feature>
<sequence length="328" mass="38256">MKLSLLLLKQVSQFRFTNYVPTRRIPGNVLLGKHRVRRTLSQGEKRDMQQRIEIELENMAHLSRPYLTEEEDNLYERDPVRREREEKALALKRRQEEIPEHIYLKRDLLDRVACWDTLYEGELNNFNEFGDEGEIWFGKSILAKLVETVCQMVSETETTTILDIGTGSFDFCLFLNQKYYPFSGNGHVIQRLLRRGFVHLTGIDYSEKSIELARTQIGSNVKFQVMDMTATDTSALDHFDVGIDKGTLDAILLCSSDQRKGKCQAYVETVHRHIKNLLFLVSCNWTRNELLEFFEPKFSLEREIETPTMQFGGRQGKTVTFLVLKRND</sequence>
<keyword evidence="4 5" id="KW-0949">S-adenosyl-L-methionine</keyword>
<dbReference type="GO" id="GO:0016279">
    <property type="term" value="F:protein-lysine N-methyltransferase activity"/>
    <property type="evidence" value="ECO:0007669"/>
    <property type="project" value="UniProtKB-UniRule"/>
</dbReference>
<dbReference type="Pfam" id="PF14978">
    <property type="entry name" value="MRP-63"/>
    <property type="match status" value="1"/>
</dbReference>
<dbReference type="InterPro" id="IPR026635">
    <property type="entry name" value="Efm4/METTL10"/>
</dbReference>
<dbReference type="HAMAP" id="MF_03188">
    <property type="entry name" value="Methyltr_EFM4"/>
    <property type="match status" value="1"/>
</dbReference>
<keyword evidence="8" id="KW-1185">Reference proteome</keyword>
<evidence type="ECO:0000259" key="6">
    <source>
        <dbReference type="Pfam" id="PF13847"/>
    </source>
</evidence>
<gene>
    <name evidence="7" type="ORF">XAT740_LOCUS48688</name>
</gene>
<evidence type="ECO:0000256" key="3">
    <source>
        <dbReference type="ARBA" id="ARBA00022679"/>
    </source>
</evidence>
<dbReference type="GO" id="GO:0032259">
    <property type="term" value="P:methylation"/>
    <property type="evidence" value="ECO:0007669"/>
    <property type="project" value="UniProtKB-KW"/>
</dbReference>
<comment type="caution">
    <text evidence="7">The sequence shown here is derived from an EMBL/GenBank/DDBJ whole genome shotgun (WGS) entry which is preliminary data.</text>
</comment>
<evidence type="ECO:0000256" key="2">
    <source>
        <dbReference type="ARBA" id="ARBA00022603"/>
    </source>
</evidence>
<comment type="function">
    <text evidence="5">S-adenosyl-L-methionine-dependent protein-lysine N-methyltransferase that methylates elongation factor 1-alpha.</text>
</comment>
<dbReference type="GO" id="GO:0005761">
    <property type="term" value="C:mitochondrial ribosome"/>
    <property type="evidence" value="ECO:0007669"/>
    <property type="project" value="InterPro"/>
</dbReference>
<keyword evidence="1 5" id="KW-0963">Cytoplasm</keyword>
<dbReference type="InterPro" id="IPR016576">
    <property type="entry name" value="Ribosomal_mL63"/>
</dbReference>
<evidence type="ECO:0000313" key="7">
    <source>
        <dbReference type="EMBL" id="CAF1609185.1"/>
    </source>
</evidence>
<dbReference type="InterPro" id="IPR029063">
    <property type="entry name" value="SAM-dependent_MTases_sf"/>
</dbReference>
<dbReference type="AlphaFoldDB" id="A0A816BJT1"/>
<comment type="subcellular location">
    <subcellularLocation>
        <location evidence="5">Cytoplasm</location>
    </subcellularLocation>
</comment>
<name>A0A816BJT1_ADIRI</name>
<keyword evidence="2 5" id="KW-0489">Methyltransferase</keyword>
<organism evidence="7 8">
    <name type="scientific">Adineta ricciae</name>
    <name type="common">Rotifer</name>
    <dbReference type="NCBI Taxonomy" id="249248"/>
    <lineage>
        <taxon>Eukaryota</taxon>
        <taxon>Metazoa</taxon>
        <taxon>Spiralia</taxon>
        <taxon>Gnathifera</taxon>
        <taxon>Rotifera</taxon>
        <taxon>Eurotatoria</taxon>
        <taxon>Bdelloidea</taxon>
        <taxon>Adinetida</taxon>
        <taxon>Adinetidae</taxon>
        <taxon>Adineta</taxon>
    </lineage>
</organism>
<evidence type="ECO:0000256" key="1">
    <source>
        <dbReference type="ARBA" id="ARBA00022490"/>
    </source>
</evidence>
<evidence type="ECO:0000256" key="4">
    <source>
        <dbReference type="ARBA" id="ARBA00022691"/>
    </source>
</evidence>
<evidence type="ECO:0000313" key="8">
    <source>
        <dbReference type="Proteomes" id="UP000663828"/>
    </source>
</evidence>
<dbReference type="Pfam" id="PF13847">
    <property type="entry name" value="Methyltransf_31"/>
    <property type="match status" value="1"/>
</dbReference>
<dbReference type="PANTHER" id="PTHR12843">
    <property type="entry name" value="PROTEIN-LYSINE N-METHYLTRANSFERASE METTL10"/>
    <property type="match status" value="1"/>
</dbReference>
<evidence type="ECO:0000256" key="5">
    <source>
        <dbReference type="HAMAP-Rule" id="MF_03188"/>
    </source>
</evidence>
<keyword evidence="3 5" id="KW-0808">Transferase</keyword>
<dbReference type="CDD" id="cd02440">
    <property type="entry name" value="AdoMet_MTases"/>
    <property type="match status" value="1"/>
</dbReference>
<dbReference type="SUPFAM" id="SSF53335">
    <property type="entry name" value="S-adenosyl-L-methionine-dependent methyltransferases"/>
    <property type="match status" value="1"/>
</dbReference>
<dbReference type="EC" id="2.1.1.-" evidence="5"/>
<dbReference type="InterPro" id="IPR025714">
    <property type="entry name" value="Methyltranfer_dom"/>
</dbReference>
<dbReference type="Proteomes" id="UP000663828">
    <property type="component" value="Unassembled WGS sequence"/>
</dbReference>
<proteinExistence type="inferred from homology"/>